<dbReference type="GO" id="GO:0032259">
    <property type="term" value="P:methylation"/>
    <property type="evidence" value="ECO:0007669"/>
    <property type="project" value="UniProtKB-KW"/>
</dbReference>
<name>A0A6N9UX97_9ACTN</name>
<dbReference type="EMBL" id="JAAGMB010000716">
    <property type="protein sequence ID" value="NEB20999.1"/>
    <property type="molecule type" value="Genomic_DNA"/>
</dbReference>
<keyword evidence="1" id="KW-0808">Transferase</keyword>
<dbReference type="AlphaFoldDB" id="A0A6N9UX97"/>
<sequence>MSTVRTARTGAAHRLAALVEDALGGPLPVRLRAWDGSETGPADGPVVVVRSRRALRRLLWQP</sequence>
<dbReference type="GO" id="GO:0008168">
    <property type="term" value="F:methyltransferase activity"/>
    <property type="evidence" value="ECO:0007669"/>
    <property type="project" value="UniProtKB-KW"/>
</dbReference>
<keyword evidence="2" id="KW-1185">Reference proteome</keyword>
<proteinExistence type="predicted"/>
<evidence type="ECO:0000313" key="2">
    <source>
        <dbReference type="Proteomes" id="UP000469545"/>
    </source>
</evidence>
<feature type="non-terminal residue" evidence="1">
    <location>
        <position position="62"/>
    </location>
</feature>
<reference evidence="1 2" key="1">
    <citation type="submission" date="2020-01" db="EMBL/GenBank/DDBJ databases">
        <title>Insect and environment-associated Actinomycetes.</title>
        <authorList>
            <person name="Currrie C."/>
            <person name="Chevrette M."/>
            <person name="Carlson C."/>
            <person name="Stubbendieck R."/>
            <person name="Wendt-Pienkowski E."/>
        </authorList>
    </citation>
    <scope>NUCLEOTIDE SEQUENCE [LARGE SCALE GENOMIC DNA]</scope>
    <source>
        <strain evidence="1 2">SID14172</strain>
    </source>
</reference>
<organism evidence="1 2">
    <name type="scientific">Streptomyces coelicoflavus</name>
    <dbReference type="NCBI Taxonomy" id="285562"/>
    <lineage>
        <taxon>Bacteria</taxon>
        <taxon>Bacillati</taxon>
        <taxon>Actinomycetota</taxon>
        <taxon>Actinomycetes</taxon>
        <taxon>Kitasatosporales</taxon>
        <taxon>Streptomycetaceae</taxon>
        <taxon>Streptomyces</taxon>
    </lineage>
</organism>
<keyword evidence="1" id="KW-0489">Methyltransferase</keyword>
<protein>
    <submittedName>
        <fullName evidence="1">SAM-dependent methyltransferase</fullName>
    </submittedName>
</protein>
<gene>
    <name evidence="1" type="ORF">G3I46_31630</name>
</gene>
<comment type="caution">
    <text evidence="1">The sequence shown here is derived from an EMBL/GenBank/DDBJ whole genome shotgun (WGS) entry which is preliminary data.</text>
</comment>
<evidence type="ECO:0000313" key="1">
    <source>
        <dbReference type="EMBL" id="NEB20999.1"/>
    </source>
</evidence>
<dbReference type="Proteomes" id="UP000469545">
    <property type="component" value="Unassembled WGS sequence"/>
</dbReference>
<accession>A0A6N9UX97</accession>